<organism evidence="1 2">
    <name type="scientific">Caerostris extrusa</name>
    <name type="common">Bark spider</name>
    <name type="synonym">Caerostris bankana</name>
    <dbReference type="NCBI Taxonomy" id="172846"/>
    <lineage>
        <taxon>Eukaryota</taxon>
        <taxon>Metazoa</taxon>
        <taxon>Ecdysozoa</taxon>
        <taxon>Arthropoda</taxon>
        <taxon>Chelicerata</taxon>
        <taxon>Arachnida</taxon>
        <taxon>Araneae</taxon>
        <taxon>Araneomorphae</taxon>
        <taxon>Entelegynae</taxon>
        <taxon>Araneoidea</taxon>
        <taxon>Araneidae</taxon>
        <taxon>Caerostris</taxon>
    </lineage>
</organism>
<protein>
    <submittedName>
        <fullName evidence="1">Uncharacterized protein</fullName>
    </submittedName>
</protein>
<dbReference type="EMBL" id="BPLR01016642">
    <property type="protein sequence ID" value="GIY85302.1"/>
    <property type="molecule type" value="Genomic_DNA"/>
</dbReference>
<reference evidence="1 2" key="1">
    <citation type="submission" date="2021-06" db="EMBL/GenBank/DDBJ databases">
        <title>Caerostris extrusa draft genome.</title>
        <authorList>
            <person name="Kono N."/>
            <person name="Arakawa K."/>
        </authorList>
    </citation>
    <scope>NUCLEOTIDE SEQUENCE [LARGE SCALE GENOMIC DNA]</scope>
</reference>
<proteinExistence type="predicted"/>
<dbReference type="AlphaFoldDB" id="A0AAV4WRH4"/>
<keyword evidence="2" id="KW-1185">Reference proteome</keyword>
<name>A0AAV4WRH4_CAEEX</name>
<comment type="caution">
    <text evidence="1">The sequence shown here is derived from an EMBL/GenBank/DDBJ whole genome shotgun (WGS) entry which is preliminary data.</text>
</comment>
<feature type="non-terminal residue" evidence="1">
    <location>
        <position position="65"/>
    </location>
</feature>
<dbReference type="Proteomes" id="UP001054945">
    <property type="component" value="Unassembled WGS sequence"/>
</dbReference>
<evidence type="ECO:0000313" key="1">
    <source>
        <dbReference type="EMBL" id="GIY85302.1"/>
    </source>
</evidence>
<gene>
    <name evidence="1" type="ORF">CEXT_466731</name>
</gene>
<accession>A0AAV4WRH4</accession>
<sequence>MKDLSTTLRQTNVLSSVRHLSQLEYRIPSLILQTDQGEGDCMKRKEWCLSSRFSALGRKRPVISV</sequence>
<evidence type="ECO:0000313" key="2">
    <source>
        <dbReference type="Proteomes" id="UP001054945"/>
    </source>
</evidence>